<name>A0A1V4KH62_PATFA</name>
<protein>
    <submittedName>
        <fullName evidence="1">Uncharacterized protein</fullName>
    </submittedName>
</protein>
<keyword evidence="2" id="KW-1185">Reference proteome</keyword>
<gene>
    <name evidence="1" type="ORF">AV530_006603</name>
</gene>
<proteinExistence type="predicted"/>
<comment type="caution">
    <text evidence="1">The sequence shown here is derived from an EMBL/GenBank/DDBJ whole genome shotgun (WGS) entry which is preliminary data.</text>
</comment>
<dbReference type="EMBL" id="LSYS01003169">
    <property type="protein sequence ID" value="OPJ83772.1"/>
    <property type="molecule type" value="Genomic_DNA"/>
</dbReference>
<sequence>MVVGRSMVWYPWAFFALTHTPEREEGDARVQICNCSLYWSTTIHPQSFTWITLEVEVDVQHFSRSVLGASSTALPAGQGDQTCFKGKRTALLKETERQGE</sequence>
<dbReference type="AlphaFoldDB" id="A0A1V4KH62"/>
<evidence type="ECO:0000313" key="2">
    <source>
        <dbReference type="Proteomes" id="UP000190648"/>
    </source>
</evidence>
<evidence type="ECO:0000313" key="1">
    <source>
        <dbReference type="EMBL" id="OPJ83772.1"/>
    </source>
</evidence>
<accession>A0A1V4KH62</accession>
<dbReference type="Proteomes" id="UP000190648">
    <property type="component" value="Unassembled WGS sequence"/>
</dbReference>
<reference evidence="1 2" key="1">
    <citation type="submission" date="2016-02" db="EMBL/GenBank/DDBJ databases">
        <title>Band-tailed pigeon sequencing and assembly.</title>
        <authorList>
            <person name="Soares A.E."/>
            <person name="Novak B.J."/>
            <person name="Rice E.S."/>
            <person name="O'Connell B."/>
            <person name="Chang D."/>
            <person name="Weber S."/>
            <person name="Shapiro B."/>
        </authorList>
    </citation>
    <scope>NUCLEOTIDE SEQUENCE [LARGE SCALE GENOMIC DNA]</scope>
    <source>
        <strain evidence="1">BTP2013</strain>
        <tissue evidence="1">Blood</tissue>
    </source>
</reference>
<organism evidence="1 2">
    <name type="scientific">Patagioenas fasciata monilis</name>
    <dbReference type="NCBI Taxonomy" id="372326"/>
    <lineage>
        <taxon>Eukaryota</taxon>
        <taxon>Metazoa</taxon>
        <taxon>Chordata</taxon>
        <taxon>Craniata</taxon>
        <taxon>Vertebrata</taxon>
        <taxon>Euteleostomi</taxon>
        <taxon>Archelosauria</taxon>
        <taxon>Archosauria</taxon>
        <taxon>Dinosauria</taxon>
        <taxon>Saurischia</taxon>
        <taxon>Theropoda</taxon>
        <taxon>Coelurosauria</taxon>
        <taxon>Aves</taxon>
        <taxon>Neognathae</taxon>
        <taxon>Neoaves</taxon>
        <taxon>Columbimorphae</taxon>
        <taxon>Columbiformes</taxon>
        <taxon>Columbidae</taxon>
        <taxon>Patagioenas</taxon>
    </lineage>
</organism>